<dbReference type="PANTHER" id="PTHR22576:SF37">
    <property type="entry name" value="MUCOSA-ASSOCIATED LYMPHOID TISSUE LYMPHOMA TRANSLOCATION PROTEIN 1"/>
    <property type="match status" value="1"/>
</dbReference>
<dbReference type="PROSITE" id="PS50208">
    <property type="entry name" value="CASPASE_P20"/>
    <property type="match status" value="1"/>
</dbReference>
<dbReference type="InterPro" id="IPR001309">
    <property type="entry name" value="Pept_C14_p20"/>
</dbReference>
<dbReference type="Gene3D" id="3.40.50.1460">
    <property type="match status" value="1"/>
</dbReference>
<dbReference type="InterPro" id="IPR052039">
    <property type="entry name" value="Caspase-related_regulators"/>
</dbReference>
<dbReference type="InterPro" id="IPR029030">
    <property type="entry name" value="Caspase-like_dom_sf"/>
</dbReference>
<accession>A0ABU8IS42</accession>
<dbReference type="Proteomes" id="UP001386437">
    <property type="component" value="Unassembled WGS sequence"/>
</dbReference>
<sequence>MWRKLLLVCMIGALQMRGADARPQPRGTSDATALRAAVTAAAASDVEARERKTALVIGNADYVTDRLPNAARDAHSVAEMLRAQGFDVVLRTNVTAQQMQQALANFGHRLQPGGTALFYFAGHGLMAGRSALLAAANADPSAPATLVTKSIDVSRVLDTLSAPRAHALNLVVLDACLTQPFERTPLAMPLPAHTLIAFAASQGATAADGTRHGIFTDAWLRDMRRAPDEPLASIFAHVAQRVAQATRGGQQPWVQSSLTTTAALSGSRMVSASMQDDASPDTVVAMDSRGILPKDSNEQYELTFWESIKDSNYASDYEAYLKAYPNGRFAPPKRDFARVAA</sequence>
<reference evidence="2 3" key="1">
    <citation type="journal article" date="2022" name="Arch. Microbiol.">
        <title>Paraburkholderia bengalensis sp. nov. isolated from roots of Oryza sativa, IR64.</title>
        <authorList>
            <person name="Nag P."/>
            <person name="Mondal N."/>
            <person name="Sarkar J."/>
            <person name="Das S."/>
        </authorList>
    </citation>
    <scope>NUCLEOTIDE SEQUENCE [LARGE SCALE GENOMIC DNA]</scope>
    <source>
        <strain evidence="2 3">IR64_4_BI</strain>
    </source>
</reference>
<gene>
    <name evidence="2" type="ORF">H3V53_14320</name>
</gene>
<dbReference type="Pfam" id="PF00656">
    <property type="entry name" value="Peptidase_C14"/>
    <property type="match status" value="1"/>
</dbReference>
<protein>
    <submittedName>
        <fullName evidence="2">Caspase family protein</fullName>
    </submittedName>
</protein>
<keyword evidence="3" id="KW-1185">Reference proteome</keyword>
<dbReference type="SUPFAM" id="SSF52129">
    <property type="entry name" value="Caspase-like"/>
    <property type="match status" value="1"/>
</dbReference>
<feature type="domain" description="Caspase family p20" evidence="1">
    <location>
        <begin position="50"/>
        <end position="124"/>
    </location>
</feature>
<dbReference type="RefSeq" id="WP_419539498.1">
    <property type="nucleotide sequence ID" value="NZ_JACFYJ010000020.1"/>
</dbReference>
<proteinExistence type="predicted"/>
<name>A0ABU8IS42_9BURK</name>
<comment type="caution">
    <text evidence="2">The sequence shown here is derived from an EMBL/GenBank/DDBJ whole genome shotgun (WGS) entry which is preliminary data.</text>
</comment>
<evidence type="ECO:0000259" key="1">
    <source>
        <dbReference type="PROSITE" id="PS50208"/>
    </source>
</evidence>
<dbReference type="PANTHER" id="PTHR22576">
    <property type="entry name" value="MUCOSA ASSOCIATED LYMPHOID TISSUE LYMPHOMA TRANSLOCATION PROTEIN 1/PARACASPASE"/>
    <property type="match status" value="1"/>
</dbReference>
<evidence type="ECO:0000313" key="3">
    <source>
        <dbReference type="Proteomes" id="UP001386437"/>
    </source>
</evidence>
<dbReference type="InterPro" id="IPR011600">
    <property type="entry name" value="Pept_C14_caspase"/>
</dbReference>
<organism evidence="2 3">
    <name type="scientific">Paraburkholderia bengalensis</name>
    <dbReference type="NCBI Taxonomy" id="2747562"/>
    <lineage>
        <taxon>Bacteria</taxon>
        <taxon>Pseudomonadati</taxon>
        <taxon>Pseudomonadota</taxon>
        <taxon>Betaproteobacteria</taxon>
        <taxon>Burkholderiales</taxon>
        <taxon>Burkholderiaceae</taxon>
        <taxon>Paraburkholderia</taxon>
    </lineage>
</organism>
<evidence type="ECO:0000313" key="2">
    <source>
        <dbReference type="EMBL" id="MEI5998336.1"/>
    </source>
</evidence>
<dbReference type="EMBL" id="JACFYJ010000020">
    <property type="protein sequence ID" value="MEI5998336.1"/>
    <property type="molecule type" value="Genomic_DNA"/>
</dbReference>